<protein>
    <submittedName>
        <fullName evidence="2">Uncharacterized protein</fullName>
    </submittedName>
</protein>
<dbReference type="EMBL" id="FWFK01000002">
    <property type="protein sequence ID" value="SLN30574.1"/>
    <property type="molecule type" value="Genomic_DNA"/>
</dbReference>
<dbReference type="RefSeq" id="WP_159456733.1">
    <property type="nucleotide sequence ID" value="NZ_FWFK01000002.1"/>
</dbReference>
<feature type="chain" id="PRO_5012575373" evidence="1">
    <location>
        <begin position="23"/>
        <end position="45"/>
    </location>
</feature>
<evidence type="ECO:0000313" key="2">
    <source>
        <dbReference type="EMBL" id="SLN30574.1"/>
    </source>
</evidence>
<organism evidence="2 3">
    <name type="scientific">Roseivivax jejudonensis</name>
    <dbReference type="NCBI Taxonomy" id="1529041"/>
    <lineage>
        <taxon>Bacteria</taxon>
        <taxon>Pseudomonadati</taxon>
        <taxon>Pseudomonadota</taxon>
        <taxon>Alphaproteobacteria</taxon>
        <taxon>Rhodobacterales</taxon>
        <taxon>Roseobacteraceae</taxon>
        <taxon>Roseivivax</taxon>
    </lineage>
</organism>
<dbReference type="AlphaFoldDB" id="A0A1X6YT49"/>
<accession>A0A1X6YT49</accession>
<sequence length="45" mass="4651">MKLLTLAQAAVLVLLTVFGAYAAHDTTRTAADPACLTQSDGTCAR</sequence>
<feature type="signal peptide" evidence="1">
    <location>
        <begin position="1"/>
        <end position="22"/>
    </location>
</feature>
<dbReference type="Proteomes" id="UP000193570">
    <property type="component" value="Unassembled WGS sequence"/>
</dbReference>
<proteinExistence type="predicted"/>
<name>A0A1X6YT49_9RHOB</name>
<evidence type="ECO:0000313" key="3">
    <source>
        <dbReference type="Proteomes" id="UP000193570"/>
    </source>
</evidence>
<gene>
    <name evidence="2" type="ORF">ROJ8625_01372</name>
</gene>
<evidence type="ECO:0000256" key="1">
    <source>
        <dbReference type="SAM" id="SignalP"/>
    </source>
</evidence>
<reference evidence="2 3" key="1">
    <citation type="submission" date="2017-03" db="EMBL/GenBank/DDBJ databases">
        <authorList>
            <person name="Afonso C.L."/>
            <person name="Miller P.J."/>
            <person name="Scott M.A."/>
            <person name="Spackman E."/>
            <person name="Goraichik I."/>
            <person name="Dimitrov K.M."/>
            <person name="Suarez D.L."/>
            <person name="Swayne D.E."/>
        </authorList>
    </citation>
    <scope>NUCLEOTIDE SEQUENCE [LARGE SCALE GENOMIC DNA]</scope>
    <source>
        <strain evidence="2 3">CECT 8625</strain>
    </source>
</reference>
<keyword evidence="3" id="KW-1185">Reference proteome</keyword>
<keyword evidence="1" id="KW-0732">Signal</keyword>